<dbReference type="PRINTS" id="PR00035">
    <property type="entry name" value="HTHGNTR"/>
</dbReference>
<dbReference type="InterPro" id="IPR036390">
    <property type="entry name" value="WH_DNA-bd_sf"/>
</dbReference>
<sequence length="238" mass="25847">MDELVRGRSADPVLDAIGMAIASGIYPEGSAIPTEPELMDSHGVGRSSVREAVRSLVSLGMVETAPRRGTVVNPRTKWNMLSRNTMRWVMAGKAHQHELLRAIDEARLIFEPSSAALVARRATRMQIIAIETAFAKMESAAERGDAEAAILADREFHLTILQATENPILEAFDSAIDAVLGVLFSVTANHMDNFRENLGNHLAVVEAIRQHDPDAAFAAMTRTIGFTTGKMKDAGLIT</sequence>
<evidence type="ECO:0000313" key="5">
    <source>
        <dbReference type="EMBL" id="MFD1483479.1"/>
    </source>
</evidence>
<dbReference type="InterPro" id="IPR011711">
    <property type="entry name" value="GntR_C"/>
</dbReference>
<evidence type="ECO:0000259" key="4">
    <source>
        <dbReference type="PROSITE" id="PS50949"/>
    </source>
</evidence>
<dbReference type="PROSITE" id="PS50949">
    <property type="entry name" value="HTH_GNTR"/>
    <property type="match status" value="1"/>
</dbReference>
<feature type="domain" description="HTH gntR-type" evidence="4">
    <location>
        <begin position="7"/>
        <end position="75"/>
    </location>
</feature>
<keyword evidence="6" id="KW-1185">Reference proteome</keyword>
<proteinExistence type="predicted"/>
<keyword evidence="2" id="KW-0238">DNA-binding</keyword>
<dbReference type="Proteomes" id="UP001597302">
    <property type="component" value="Unassembled WGS sequence"/>
</dbReference>
<gene>
    <name evidence="5" type="ORF">ACFQ5P_19485</name>
</gene>
<evidence type="ECO:0000313" key="6">
    <source>
        <dbReference type="Proteomes" id="UP001597302"/>
    </source>
</evidence>
<dbReference type="Pfam" id="PF07729">
    <property type="entry name" value="FCD"/>
    <property type="match status" value="1"/>
</dbReference>
<accession>A0ABW4E1P3</accession>
<dbReference type="InterPro" id="IPR000524">
    <property type="entry name" value="Tscrpt_reg_HTH_GntR"/>
</dbReference>
<dbReference type="Pfam" id="PF00392">
    <property type="entry name" value="GntR"/>
    <property type="match status" value="1"/>
</dbReference>
<comment type="caution">
    <text evidence="5">The sequence shown here is derived from an EMBL/GenBank/DDBJ whole genome shotgun (WGS) entry which is preliminary data.</text>
</comment>
<dbReference type="PANTHER" id="PTHR43537">
    <property type="entry name" value="TRANSCRIPTIONAL REGULATOR, GNTR FAMILY"/>
    <property type="match status" value="1"/>
</dbReference>
<dbReference type="CDD" id="cd07377">
    <property type="entry name" value="WHTH_GntR"/>
    <property type="match status" value="1"/>
</dbReference>
<dbReference type="SUPFAM" id="SSF48008">
    <property type="entry name" value="GntR ligand-binding domain-like"/>
    <property type="match status" value="1"/>
</dbReference>
<reference evidence="6" key="1">
    <citation type="journal article" date="2019" name="Int. J. Syst. Evol. Microbiol.">
        <title>The Global Catalogue of Microorganisms (GCM) 10K type strain sequencing project: providing services to taxonomists for standard genome sequencing and annotation.</title>
        <authorList>
            <consortium name="The Broad Institute Genomics Platform"/>
            <consortium name="The Broad Institute Genome Sequencing Center for Infectious Disease"/>
            <person name="Wu L."/>
            <person name="Ma J."/>
        </authorList>
    </citation>
    <scope>NUCLEOTIDE SEQUENCE [LARGE SCALE GENOMIC DNA]</scope>
    <source>
        <strain evidence="6">CCM 8875</strain>
    </source>
</reference>
<dbReference type="SMART" id="SM00895">
    <property type="entry name" value="FCD"/>
    <property type="match status" value="1"/>
</dbReference>
<dbReference type="InterPro" id="IPR036388">
    <property type="entry name" value="WH-like_DNA-bd_sf"/>
</dbReference>
<dbReference type="Gene3D" id="1.10.10.10">
    <property type="entry name" value="Winged helix-like DNA-binding domain superfamily/Winged helix DNA-binding domain"/>
    <property type="match status" value="1"/>
</dbReference>
<dbReference type="Gene3D" id="1.20.120.530">
    <property type="entry name" value="GntR ligand-binding domain-like"/>
    <property type="match status" value="1"/>
</dbReference>
<dbReference type="InterPro" id="IPR008920">
    <property type="entry name" value="TF_FadR/GntR_C"/>
</dbReference>
<dbReference type="SMART" id="SM00345">
    <property type="entry name" value="HTH_GNTR"/>
    <property type="match status" value="1"/>
</dbReference>
<dbReference type="EMBL" id="JBHTOQ010000061">
    <property type="protein sequence ID" value="MFD1483479.1"/>
    <property type="molecule type" value="Genomic_DNA"/>
</dbReference>
<evidence type="ECO:0000256" key="1">
    <source>
        <dbReference type="ARBA" id="ARBA00023015"/>
    </source>
</evidence>
<dbReference type="RefSeq" id="WP_131575874.1">
    <property type="nucleotide sequence ID" value="NZ_CBCSAJ010000043.1"/>
</dbReference>
<dbReference type="SUPFAM" id="SSF46785">
    <property type="entry name" value="Winged helix' DNA-binding domain"/>
    <property type="match status" value="1"/>
</dbReference>
<dbReference type="PANTHER" id="PTHR43537:SF44">
    <property type="entry name" value="GNTR FAMILY REGULATORY PROTEIN"/>
    <property type="match status" value="1"/>
</dbReference>
<evidence type="ECO:0000256" key="3">
    <source>
        <dbReference type="ARBA" id="ARBA00023163"/>
    </source>
</evidence>
<keyword evidence="1" id="KW-0805">Transcription regulation</keyword>
<organism evidence="5 6">
    <name type="scientific">Paracoccus nototheniae</name>
    <dbReference type="NCBI Taxonomy" id="2489002"/>
    <lineage>
        <taxon>Bacteria</taxon>
        <taxon>Pseudomonadati</taxon>
        <taxon>Pseudomonadota</taxon>
        <taxon>Alphaproteobacteria</taxon>
        <taxon>Rhodobacterales</taxon>
        <taxon>Paracoccaceae</taxon>
        <taxon>Paracoccus</taxon>
    </lineage>
</organism>
<evidence type="ECO:0000256" key="2">
    <source>
        <dbReference type="ARBA" id="ARBA00023125"/>
    </source>
</evidence>
<name>A0ABW4E1P3_9RHOB</name>
<keyword evidence="3" id="KW-0804">Transcription</keyword>
<protein>
    <submittedName>
        <fullName evidence="5">FadR/GntR family transcriptional regulator</fullName>
    </submittedName>
</protein>